<feature type="coiled-coil region" evidence="6">
    <location>
        <begin position="119"/>
        <end position="146"/>
    </location>
</feature>
<evidence type="ECO:0000256" key="1">
    <source>
        <dbReference type="ARBA" id="ARBA00004123"/>
    </source>
</evidence>
<keyword evidence="3" id="KW-0238">DNA-binding</keyword>
<dbReference type="InterPro" id="IPR015660">
    <property type="entry name" value="MASH1/Ascl1a-like"/>
</dbReference>
<dbReference type="Pfam" id="PF00010">
    <property type="entry name" value="HLH"/>
    <property type="match status" value="1"/>
</dbReference>
<name>A0A2C9VFN8_MANES</name>
<dbReference type="GO" id="GO:0071731">
    <property type="term" value="P:response to nitric oxide"/>
    <property type="evidence" value="ECO:0007669"/>
    <property type="project" value="EnsemblPlants"/>
</dbReference>
<evidence type="ECO:0000313" key="9">
    <source>
        <dbReference type="Proteomes" id="UP000091857"/>
    </source>
</evidence>
<sequence>MLALSPPVFPAYGWPLEDPIGHEHIYFSRESEKTINSIDNANFFQPQPPQTLELDHSASFTYHSGDPNMVKKLNHNASERHRRKKMNSLYSSLRSLLPAADQMKKLSIAATVSGVLKYIPELQGQVERLVQRKEELFSKLAKQDNQSGKKQIQQKKGINRGSLSAVSATHVSESEVVIQISSFGVRTTPLSELLVHLEKEGLSLISSSSFESSGGRVFLNLHLQVEGSYRLEQEALSEKLLSLI</sequence>
<keyword evidence="4" id="KW-0804">Transcription</keyword>
<dbReference type="STRING" id="3983.A0A2C9VFN8"/>
<comment type="caution">
    <text evidence="8">The sequence shown here is derived from an EMBL/GenBank/DDBJ whole genome shotgun (WGS) entry which is preliminary data.</text>
</comment>
<dbReference type="GO" id="GO:1900706">
    <property type="term" value="P:positive regulation of siderophore biosynthetic process"/>
    <property type="evidence" value="ECO:0007669"/>
    <property type="project" value="EnsemblPlants"/>
</dbReference>
<dbReference type="Gene3D" id="4.10.280.10">
    <property type="entry name" value="Helix-loop-helix DNA-binding domain"/>
    <property type="match status" value="1"/>
</dbReference>
<accession>A0A2C9VFN8</accession>
<dbReference type="SMART" id="SM00353">
    <property type="entry name" value="HLH"/>
    <property type="match status" value="1"/>
</dbReference>
<keyword evidence="6" id="KW-0175">Coiled coil</keyword>
<evidence type="ECO:0000313" key="8">
    <source>
        <dbReference type="EMBL" id="OAY43303.1"/>
    </source>
</evidence>
<feature type="domain" description="BHLH" evidence="7">
    <location>
        <begin position="70"/>
        <end position="122"/>
    </location>
</feature>
<dbReference type="GO" id="GO:1990641">
    <property type="term" value="P:response to iron ion starvation"/>
    <property type="evidence" value="ECO:0007669"/>
    <property type="project" value="EnsemblPlants"/>
</dbReference>
<evidence type="ECO:0000256" key="2">
    <source>
        <dbReference type="ARBA" id="ARBA00023015"/>
    </source>
</evidence>
<dbReference type="SUPFAM" id="SSF47459">
    <property type="entry name" value="HLH, helix-loop-helix DNA-binding domain"/>
    <property type="match status" value="1"/>
</dbReference>
<evidence type="ECO:0000256" key="3">
    <source>
        <dbReference type="ARBA" id="ARBA00023125"/>
    </source>
</evidence>
<dbReference type="SMR" id="A0A2C9VFN8"/>
<evidence type="ECO:0000259" key="7">
    <source>
        <dbReference type="PROSITE" id="PS50888"/>
    </source>
</evidence>
<dbReference type="GO" id="GO:0009723">
    <property type="term" value="P:response to ethylene"/>
    <property type="evidence" value="ECO:0007669"/>
    <property type="project" value="EnsemblPlants"/>
</dbReference>
<dbReference type="InterPro" id="IPR036638">
    <property type="entry name" value="HLH_DNA-bd_sf"/>
</dbReference>
<organism evidence="8 9">
    <name type="scientific">Manihot esculenta</name>
    <name type="common">Cassava</name>
    <name type="synonym">Jatropha manihot</name>
    <dbReference type="NCBI Taxonomy" id="3983"/>
    <lineage>
        <taxon>Eukaryota</taxon>
        <taxon>Viridiplantae</taxon>
        <taxon>Streptophyta</taxon>
        <taxon>Embryophyta</taxon>
        <taxon>Tracheophyta</taxon>
        <taxon>Spermatophyta</taxon>
        <taxon>Magnoliopsida</taxon>
        <taxon>eudicotyledons</taxon>
        <taxon>Gunneridae</taxon>
        <taxon>Pentapetalae</taxon>
        <taxon>rosids</taxon>
        <taxon>fabids</taxon>
        <taxon>Malpighiales</taxon>
        <taxon>Euphorbiaceae</taxon>
        <taxon>Crotonoideae</taxon>
        <taxon>Manihoteae</taxon>
        <taxon>Manihot</taxon>
    </lineage>
</organism>
<dbReference type="GO" id="GO:0046686">
    <property type="term" value="P:response to cadmium ion"/>
    <property type="evidence" value="ECO:0007669"/>
    <property type="project" value="EnsemblPlants"/>
</dbReference>
<dbReference type="Proteomes" id="UP000091857">
    <property type="component" value="Chromosome 8"/>
</dbReference>
<protein>
    <recommendedName>
        <fullName evidence="7">BHLH domain-containing protein</fullName>
    </recommendedName>
</protein>
<dbReference type="GO" id="GO:0000977">
    <property type="term" value="F:RNA polymerase II transcription regulatory region sequence-specific DNA binding"/>
    <property type="evidence" value="ECO:0000318"/>
    <property type="project" value="GO_Central"/>
</dbReference>
<dbReference type="GO" id="GO:0046685">
    <property type="term" value="P:response to arsenic-containing substance"/>
    <property type="evidence" value="ECO:0007669"/>
    <property type="project" value="EnsemblPlants"/>
</dbReference>
<dbReference type="GO" id="GO:0000981">
    <property type="term" value="F:DNA-binding transcription factor activity, RNA polymerase II-specific"/>
    <property type="evidence" value="ECO:0000318"/>
    <property type="project" value="GO_Central"/>
</dbReference>
<dbReference type="Gramene" id="Manes.08G058700.1.v8.1">
    <property type="protein sequence ID" value="Manes.08G058700.1.v8.1.CDS"/>
    <property type="gene ID" value="Manes.08G058700.v8.1"/>
</dbReference>
<reference evidence="9" key="1">
    <citation type="journal article" date="2016" name="Nat. Biotechnol.">
        <title>Sequencing wild and cultivated cassava and related species reveals extensive interspecific hybridization and genetic diversity.</title>
        <authorList>
            <person name="Bredeson J.V."/>
            <person name="Lyons J.B."/>
            <person name="Prochnik S.E."/>
            <person name="Wu G.A."/>
            <person name="Ha C.M."/>
            <person name="Edsinger-Gonzales E."/>
            <person name="Grimwood J."/>
            <person name="Schmutz J."/>
            <person name="Rabbi I.Y."/>
            <person name="Egesi C."/>
            <person name="Nauluvula P."/>
            <person name="Lebot V."/>
            <person name="Ndunguru J."/>
            <person name="Mkamilo G."/>
            <person name="Bart R.S."/>
            <person name="Setter T.L."/>
            <person name="Gleadow R.M."/>
            <person name="Kulakow P."/>
            <person name="Ferguson M.E."/>
            <person name="Rounsley S."/>
            <person name="Rokhsar D.S."/>
        </authorList>
    </citation>
    <scope>NUCLEOTIDE SEQUENCE [LARGE SCALE GENOMIC DNA]</scope>
    <source>
        <strain evidence="9">cv. AM560-2</strain>
    </source>
</reference>
<evidence type="ECO:0000256" key="4">
    <source>
        <dbReference type="ARBA" id="ARBA00023163"/>
    </source>
</evidence>
<dbReference type="PROSITE" id="PS50888">
    <property type="entry name" value="BHLH"/>
    <property type="match status" value="1"/>
</dbReference>
<keyword evidence="5" id="KW-0539">Nucleus</keyword>
<keyword evidence="9" id="KW-1185">Reference proteome</keyword>
<evidence type="ECO:0000256" key="6">
    <source>
        <dbReference type="SAM" id="Coils"/>
    </source>
</evidence>
<dbReference type="AlphaFoldDB" id="A0A2C9VFN8"/>
<gene>
    <name evidence="8" type="ORF">MANES_08G058700v8</name>
</gene>
<evidence type="ECO:0000256" key="5">
    <source>
        <dbReference type="ARBA" id="ARBA00023242"/>
    </source>
</evidence>
<dbReference type="GO" id="GO:0006357">
    <property type="term" value="P:regulation of transcription by RNA polymerase II"/>
    <property type="evidence" value="ECO:0000318"/>
    <property type="project" value="GO_Central"/>
</dbReference>
<dbReference type="GO" id="GO:0046983">
    <property type="term" value="F:protein dimerization activity"/>
    <property type="evidence" value="ECO:0007669"/>
    <property type="project" value="InterPro"/>
</dbReference>
<dbReference type="FunFam" id="4.10.280.10:FF:000074">
    <property type="entry name" value="Transcription factor ORG2"/>
    <property type="match status" value="1"/>
</dbReference>
<dbReference type="OrthoDB" id="6106870at2759"/>
<dbReference type="GO" id="GO:0045893">
    <property type="term" value="P:positive regulation of DNA-templated transcription"/>
    <property type="evidence" value="ECO:0007669"/>
    <property type="project" value="EnsemblPlants"/>
</dbReference>
<dbReference type="PANTHER" id="PTHR13935">
    <property type="entry name" value="ACHAETE-SCUTE TRANSCRIPTION FACTOR-RELATED"/>
    <property type="match status" value="1"/>
</dbReference>
<dbReference type="GO" id="GO:0010106">
    <property type="term" value="P:cellular response to iron ion starvation"/>
    <property type="evidence" value="ECO:0007669"/>
    <property type="project" value="UniProtKB-ARBA"/>
</dbReference>
<dbReference type="PANTHER" id="PTHR13935:SF41">
    <property type="entry name" value="TRANSCRIPTION FACTOR ORG2-RELATED"/>
    <property type="match status" value="1"/>
</dbReference>
<dbReference type="GO" id="GO:0090575">
    <property type="term" value="C:RNA polymerase II transcription regulator complex"/>
    <property type="evidence" value="ECO:0000318"/>
    <property type="project" value="GO_Central"/>
</dbReference>
<dbReference type="GO" id="GO:0010104">
    <property type="term" value="P:regulation of ethylene-activated signaling pathway"/>
    <property type="evidence" value="ECO:0007669"/>
    <property type="project" value="EnsemblPlants"/>
</dbReference>
<proteinExistence type="predicted"/>
<keyword evidence="2" id="KW-0805">Transcription regulation</keyword>
<dbReference type="EMBL" id="CM004394">
    <property type="protein sequence ID" value="OAY43303.1"/>
    <property type="molecule type" value="Genomic_DNA"/>
</dbReference>
<comment type="subcellular location">
    <subcellularLocation>
        <location evidence="1">Nucleus</location>
    </subcellularLocation>
</comment>
<dbReference type="InterPro" id="IPR011598">
    <property type="entry name" value="bHLH_dom"/>
</dbReference>